<dbReference type="AlphaFoldDB" id="A0A9N9HDY9"/>
<gene>
    <name evidence="2" type="ORF">POCULU_LOCUS11322</name>
</gene>
<organism evidence="2 3">
    <name type="scientific">Paraglomus occultum</name>
    <dbReference type="NCBI Taxonomy" id="144539"/>
    <lineage>
        <taxon>Eukaryota</taxon>
        <taxon>Fungi</taxon>
        <taxon>Fungi incertae sedis</taxon>
        <taxon>Mucoromycota</taxon>
        <taxon>Glomeromycotina</taxon>
        <taxon>Glomeromycetes</taxon>
        <taxon>Paraglomerales</taxon>
        <taxon>Paraglomeraceae</taxon>
        <taxon>Paraglomus</taxon>
    </lineage>
</organism>
<feature type="non-terminal residue" evidence="2">
    <location>
        <position position="45"/>
    </location>
</feature>
<protein>
    <submittedName>
        <fullName evidence="2">2810_t:CDS:1</fullName>
    </submittedName>
</protein>
<feature type="non-terminal residue" evidence="2">
    <location>
        <position position="1"/>
    </location>
</feature>
<sequence length="45" mass="4883">LGLASKKSRQATHGLRIPTSNDSTLASSKLSAKHKIIKQKIRIAK</sequence>
<evidence type="ECO:0000313" key="2">
    <source>
        <dbReference type="EMBL" id="CAG8677723.1"/>
    </source>
</evidence>
<proteinExistence type="predicted"/>
<comment type="caution">
    <text evidence="2">The sequence shown here is derived from an EMBL/GenBank/DDBJ whole genome shotgun (WGS) entry which is preliminary data.</text>
</comment>
<evidence type="ECO:0000256" key="1">
    <source>
        <dbReference type="SAM" id="MobiDB-lite"/>
    </source>
</evidence>
<accession>A0A9N9HDY9</accession>
<dbReference type="EMBL" id="CAJVPJ010007817">
    <property type="protein sequence ID" value="CAG8677723.1"/>
    <property type="molecule type" value="Genomic_DNA"/>
</dbReference>
<reference evidence="2" key="1">
    <citation type="submission" date="2021-06" db="EMBL/GenBank/DDBJ databases">
        <authorList>
            <person name="Kallberg Y."/>
            <person name="Tangrot J."/>
            <person name="Rosling A."/>
        </authorList>
    </citation>
    <scope>NUCLEOTIDE SEQUENCE</scope>
    <source>
        <strain evidence="2">IA702</strain>
    </source>
</reference>
<name>A0A9N9HDY9_9GLOM</name>
<feature type="compositionally biased region" description="Basic residues" evidence="1">
    <location>
        <begin position="1"/>
        <end position="10"/>
    </location>
</feature>
<evidence type="ECO:0000313" key="3">
    <source>
        <dbReference type="Proteomes" id="UP000789572"/>
    </source>
</evidence>
<dbReference type="Proteomes" id="UP000789572">
    <property type="component" value="Unassembled WGS sequence"/>
</dbReference>
<feature type="region of interest" description="Disordered" evidence="1">
    <location>
        <begin position="1"/>
        <end position="26"/>
    </location>
</feature>
<keyword evidence="3" id="KW-1185">Reference proteome</keyword>